<dbReference type="RefSeq" id="WP_119667067.1">
    <property type="nucleotide sequence ID" value="NZ_QXED01000002.1"/>
</dbReference>
<gene>
    <name evidence="2" type="ORF">DYU11_07660</name>
</gene>
<dbReference type="SUPFAM" id="SSF51735">
    <property type="entry name" value="NAD(P)-binding Rossmann-fold domains"/>
    <property type="match status" value="1"/>
</dbReference>
<sequence length="298" mass="31941">MNATAMSQNESTAPAILITGATGSVGSEVVKLLAEQGTTFRVMVRSANDAERLSTLPGAEAVLGDFNEPATLAKALAGIKHAFLLTNSSEQAEAQQVSFVAEAQRAGVRHLVKLSQFAADRNSPVRFLRYHAVVEQAIRESGIAFTFLRPNLFMQGLLGFREPIMHQGKFFAAVGDARITAVDVRDIAAVAAAALTEPGHEGKIYNITGPEALTHAEMADQLSDALGKPVTFVNVPPVAMRQALIAAGFPDWQTDGLLEDYAHYSRNEASGVFPDVEEVTGKGARTFADFARDYAVFF</sequence>
<dbReference type="AlphaFoldDB" id="A0A418MEG8"/>
<keyword evidence="3" id="KW-1185">Reference proteome</keyword>
<dbReference type="InterPro" id="IPR051604">
    <property type="entry name" value="Ergot_Alk_Oxidoreductase"/>
</dbReference>
<dbReference type="InterPro" id="IPR008030">
    <property type="entry name" value="NmrA-like"/>
</dbReference>
<feature type="domain" description="NmrA-like" evidence="1">
    <location>
        <begin position="15"/>
        <end position="255"/>
    </location>
</feature>
<evidence type="ECO:0000313" key="3">
    <source>
        <dbReference type="Proteomes" id="UP000283523"/>
    </source>
</evidence>
<proteinExistence type="predicted"/>
<dbReference type="Pfam" id="PF05368">
    <property type="entry name" value="NmrA"/>
    <property type="match status" value="1"/>
</dbReference>
<evidence type="ECO:0000259" key="1">
    <source>
        <dbReference type="Pfam" id="PF05368"/>
    </source>
</evidence>
<dbReference type="Gene3D" id="3.40.50.720">
    <property type="entry name" value="NAD(P)-binding Rossmann-like Domain"/>
    <property type="match status" value="1"/>
</dbReference>
<accession>A0A418MEG8</accession>
<dbReference type="PANTHER" id="PTHR43162">
    <property type="match status" value="1"/>
</dbReference>
<protein>
    <submittedName>
        <fullName evidence="2">SDR family oxidoreductase</fullName>
    </submittedName>
</protein>
<dbReference type="CDD" id="cd05269">
    <property type="entry name" value="TMR_SDR_a"/>
    <property type="match status" value="1"/>
</dbReference>
<dbReference type="Proteomes" id="UP000283523">
    <property type="component" value="Unassembled WGS sequence"/>
</dbReference>
<dbReference type="PANTHER" id="PTHR43162:SF1">
    <property type="entry name" value="PRESTALK A DIFFERENTIATION PROTEIN A"/>
    <property type="match status" value="1"/>
</dbReference>
<dbReference type="OrthoDB" id="9780595at2"/>
<name>A0A418MEG8_9BACT</name>
<reference evidence="2 3" key="1">
    <citation type="submission" date="2018-08" db="EMBL/GenBank/DDBJ databases">
        <title>Fibrisoma montanum sp. nov., isolated from Danxia mountain soil.</title>
        <authorList>
            <person name="Huang Y."/>
        </authorList>
    </citation>
    <scope>NUCLEOTIDE SEQUENCE [LARGE SCALE GENOMIC DNA]</scope>
    <source>
        <strain evidence="2 3">HYT19</strain>
    </source>
</reference>
<dbReference type="InterPro" id="IPR036291">
    <property type="entry name" value="NAD(P)-bd_dom_sf"/>
</dbReference>
<dbReference type="Gene3D" id="3.90.25.10">
    <property type="entry name" value="UDP-galactose 4-epimerase, domain 1"/>
    <property type="match status" value="1"/>
</dbReference>
<evidence type="ECO:0000313" key="2">
    <source>
        <dbReference type="EMBL" id="RIV25181.1"/>
    </source>
</evidence>
<organism evidence="2 3">
    <name type="scientific">Fibrisoma montanum</name>
    <dbReference type="NCBI Taxonomy" id="2305895"/>
    <lineage>
        <taxon>Bacteria</taxon>
        <taxon>Pseudomonadati</taxon>
        <taxon>Bacteroidota</taxon>
        <taxon>Cytophagia</taxon>
        <taxon>Cytophagales</taxon>
        <taxon>Spirosomataceae</taxon>
        <taxon>Fibrisoma</taxon>
    </lineage>
</organism>
<dbReference type="EMBL" id="QXED01000002">
    <property type="protein sequence ID" value="RIV25181.1"/>
    <property type="molecule type" value="Genomic_DNA"/>
</dbReference>
<comment type="caution">
    <text evidence="2">The sequence shown here is derived from an EMBL/GenBank/DDBJ whole genome shotgun (WGS) entry which is preliminary data.</text>
</comment>